<evidence type="ECO:0000259" key="4">
    <source>
        <dbReference type="PROSITE" id="PS50994"/>
    </source>
</evidence>
<dbReference type="GO" id="GO:0015074">
    <property type="term" value="P:DNA integration"/>
    <property type="evidence" value="ECO:0007669"/>
    <property type="project" value="InterPro"/>
</dbReference>
<evidence type="ECO:0000256" key="1">
    <source>
        <dbReference type="ARBA" id="ARBA00022801"/>
    </source>
</evidence>
<evidence type="ECO:0000256" key="2">
    <source>
        <dbReference type="SAM" id="MobiDB-lite"/>
    </source>
</evidence>
<dbReference type="GO" id="GO:0071897">
    <property type="term" value="P:DNA biosynthetic process"/>
    <property type="evidence" value="ECO:0007669"/>
    <property type="project" value="UniProtKB-ARBA"/>
</dbReference>
<protein>
    <submittedName>
        <fullName evidence="5">Gag-pol polyprotein</fullName>
    </submittedName>
</protein>
<accession>A0A0J7KB34</accession>
<dbReference type="Pfam" id="PF05380">
    <property type="entry name" value="Peptidase_A17"/>
    <property type="match status" value="1"/>
</dbReference>
<sequence>MSTFGAIVEKQNSLFGLITRAPENAKKLGKDKLNRHNLDARITSLETYWDRFQEHHDKLIGAVTEEVRKHPYFSEDLYAACEEAYFDSRASILMLRDSIMSHSNDSSGSNSNSSICRALPKISLPKFSGEYHEWPSFRDLFQSMVSFNKDISAVEKLHYLKSQVTGEAARYIANIPVTSEGFTRAWEALTDRYENRRVIVTTHLDRLFNIKPITQKSSSELKSLLSTVKDVLGALQSFGLPTEHWDVFIVYFVTRRLDAKTLEAWELEQGTSQELATFAQLELFLEGRIRALESVQSRSLSTSASSQKSSSKSRTSAHSHAAVTNQPGCSCCGSSHYIASCPDFASKSMVDRQNLVTRKSLCFNCLGSHKLNECRSLKRCRKCKGQHHTLLHRDTASSPKDSPISSASPSTSVASSSTTTPSSGSSQSTAVHSHTAAAQLQRSQVLLATACVTLINLKGDNIKVRALLDQGSEISIVQESLVQLLRLPRTRASVPIMGIGAHNIGSSRGVVTLRIQSRHDPSIEFSVSAFVLPKVTGRIPSRQVTASWNHLRGLQLADPEFATPGPIDIILGADVYGSLLLGDIRRESLNSPVAQHTTLGWIVSGPLNAQSSSSDSASIISCCKLQDVDLHDTLQKFWIQEDVIPSITSRLTPDEQACETHFRTTHSRDKTGRYIVRLPFRSSTTGLGDSLPSASRSFARVRQRIRRDEVFGKLYSDFLQEYADLGHMVPTSSASQHHLTPVYLPHHGVLRESSSTTKLRVVFNGSAPTSSGISLNDCLHAGPKLQQDLDAVILRWRMHAFAFAADIEKMYRQIVIHPEDRHYQQILWATSDSPRSYQLTTVTYGLTCAPYLALRVLQQLAKDEEHVFPQASNIVRTAIYVDDVLSGADTPEDAKVKALQLTELLRAGGFKLQKWSANNDDLLQGIADSSQCSSARELQSEARTLGLTWHPASDSFKFHVSRSDPIVKLTKRSILSKIAQLFDPLGWLAPVTILGKMFIQQLWKLNIEWDDPLPPSLAQQWNQFDEDLRGVSEYSIPRWLGTSTSTQGVEFHGFSDASQDALGAVLYIRTIQTFTDAKVTLLAAKSKVAPLKKQTIPRLELAAAVLLSRLLARVRTILGLQHVPAHLWVDSSVSLAWIRGHPSQWQEFVANRVAVIQELVPDARWHHVAGSENPADCVSRGLSPSLLQTHSLWWRGPVWLQGPSVGWPSTAPPIDDAINLEKKRPHQVLVTAVSKPSSCSWNLIDRFSSLDRLLRITAWILRSVAIFKGADHYSSRALHPEELIQARTFWIKDTQRAYFNRELEICSTKTSLPRTHPLLKLAPFVDSEGVLRVGGRLKNSLLDPDGKHPAILPRDSSFSRLVISDLHHRTLHGGTQVVLATLRQHYWILGGRAPVSSFIRRCVRCARHRAATAQEMMGSLPTSRVTPTRPFLHSGVDYAGPYTLRTWRGRASRTYKAYLIVFICFSTSAVHLDLATDYSTQGFLAAYRRFIARRGRCVTISSDCGTNFVGADAELRRLFNSASKDAAEIAHLLAADGTEWKFNPPSAPHFGGKWEAAVKSTKFHLRRLIGDTILTYEEFNTLLTQVEAVLNSRPLSTLSDDPADVNALTPAHFLIGEPLIVLPEPPLNDVPISRLSRWQLLRQMLERFWARWSTEYLQRLQTRNKWHLSTKPLQIGDLVLVLDERYPPAKWPLARVTALHPGTDGRVRVVTVRTAVSEYKRPIVKLCPLPIAT</sequence>
<evidence type="ECO:0000259" key="3">
    <source>
        <dbReference type="PROSITE" id="PS50175"/>
    </source>
</evidence>
<feature type="region of interest" description="Disordered" evidence="2">
    <location>
        <begin position="391"/>
        <end position="430"/>
    </location>
</feature>
<gene>
    <name evidence="5" type="ORF">RF55_13219</name>
</gene>
<dbReference type="Pfam" id="PF17921">
    <property type="entry name" value="Integrase_H2C2"/>
    <property type="match status" value="1"/>
</dbReference>
<comment type="caution">
    <text evidence="5">The sequence shown here is derived from an EMBL/GenBank/DDBJ whole genome shotgun (WGS) entry which is preliminary data.</text>
</comment>
<evidence type="ECO:0000313" key="6">
    <source>
        <dbReference type="Proteomes" id="UP000036403"/>
    </source>
</evidence>
<dbReference type="PaxDb" id="67767-A0A0J7KB34"/>
<dbReference type="InterPro" id="IPR012337">
    <property type="entry name" value="RNaseH-like_sf"/>
</dbReference>
<dbReference type="PANTHER" id="PTHR47331">
    <property type="entry name" value="PHD-TYPE DOMAIN-CONTAINING PROTEIN"/>
    <property type="match status" value="1"/>
</dbReference>
<dbReference type="InterPro" id="IPR005312">
    <property type="entry name" value="DUF1759"/>
</dbReference>
<feature type="domain" description="Peptidase A2" evidence="3">
    <location>
        <begin position="464"/>
        <end position="544"/>
    </location>
</feature>
<dbReference type="Gene3D" id="3.30.70.270">
    <property type="match status" value="1"/>
</dbReference>
<dbReference type="Proteomes" id="UP000036403">
    <property type="component" value="Unassembled WGS sequence"/>
</dbReference>
<dbReference type="CDD" id="cd00303">
    <property type="entry name" value="retropepsin_like"/>
    <property type="match status" value="1"/>
</dbReference>
<dbReference type="InterPro" id="IPR043128">
    <property type="entry name" value="Rev_trsase/Diguanyl_cyclase"/>
</dbReference>
<dbReference type="Gene3D" id="3.30.420.10">
    <property type="entry name" value="Ribonuclease H-like superfamily/Ribonuclease H"/>
    <property type="match status" value="1"/>
</dbReference>
<organism evidence="5 6">
    <name type="scientific">Lasius niger</name>
    <name type="common">Black garden ant</name>
    <dbReference type="NCBI Taxonomy" id="67767"/>
    <lineage>
        <taxon>Eukaryota</taxon>
        <taxon>Metazoa</taxon>
        <taxon>Ecdysozoa</taxon>
        <taxon>Arthropoda</taxon>
        <taxon>Hexapoda</taxon>
        <taxon>Insecta</taxon>
        <taxon>Pterygota</taxon>
        <taxon>Neoptera</taxon>
        <taxon>Endopterygota</taxon>
        <taxon>Hymenoptera</taxon>
        <taxon>Apocrita</taxon>
        <taxon>Aculeata</taxon>
        <taxon>Formicoidea</taxon>
        <taxon>Formicidae</taxon>
        <taxon>Formicinae</taxon>
        <taxon>Lasius</taxon>
        <taxon>Lasius</taxon>
    </lineage>
</organism>
<dbReference type="Gene3D" id="3.10.10.10">
    <property type="entry name" value="HIV Type 1 Reverse Transcriptase, subunit A, domain 1"/>
    <property type="match status" value="1"/>
</dbReference>
<dbReference type="InterPro" id="IPR036397">
    <property type="entry name" value="RNaseH_sf"/>
</dbReference>
<dbReference type="PROSITE" id="PS50175">
    <property type="entry name" value="ASP_PROT_RETROV"/>
    <property type="match status" value="1"/>
</dbReference>
<dbReference type="EMBL" id="LBMM01010405">
    <property type="protein sequence ID" value="KMQ87487.1"/>
    <property type="molecule type" value="Genomic_DNA"/>
</dbReference>
<dbReference type="InterPro" id="IPR040676">
    <property type="entry name" value="DUF5641"/>
</dbReference>
<dbReference type="GO" id="GO:0006508">
    <property type="term" value="P:proteolysis"/>
    <property type="evidence" value="ECO:0007669"/>
    <property type="project" value="InterPro"/>
</dbReference>
<feature type="domain" description="Integrase catalytic" evidence="4">
    <location>
        <begin position="1426"/>
        <end position="1618"/>
    </location>
</feature>
<dbReference type="OrthoDB" id="7674978at2759"/>
<dbReference type="CDD" id="cd01644">
    <property type="entry name" value="RT_pepA17"/>
    <property type="match status" value="1"/>
</dbReference>
<dbReference type="GO" id="GO:0004190">
    <property type="term" value="F:aspartic-type endopeptidase activity"/>
    <property type="evidence" value="ECO:0007669"/>
    <property type="project" value="InterPro"/>
</dbReference>
<dbReference type="Pfam" id="PF03564">
    <property type="entry name" value="DUF1759"/>
    <property type="match status" value="1"/>
</dbReference>
<dbReference type="InterPro" id="IPR021109">
    <property type="entry name" value="Peptidase_aspartic_dom_sf"/>
</dbReference>
<proteinExistence type="predicted"/>
<keyword evidence="6" id="KW-1185">Reference proteome</keyword>
<dbReference type="GO" id="GO:0042575">
    <property type="term" value="C:DNA polymerase complex"/>
    <property type="evidence" value="ECO:0007669"/>
    <property type="project" value="UniProtKB-ARBA"/>
</dbReference>
<dbReference type="Gene3D" id="1.10.340.70">
    <property type="match status" value="1"/>
</dbReference>
<dbReference type="InterPro" id="IPR008042">
    <property type="entry name" value="Retrotrans_Pao"/>
</dbReference>
<dbReference type="Gene3D" id="2.40.70.10">
    <property type="entry name" value="Acid Proteases"/>
    <property type="match status" value="1"/>
</dbReference>
<dbReference type="SUPFAM" id="SSF53098">
    <property type="entry name" value="Ribonuclease H-like"/>
    <property type="match status" value="1"/>
</dbReference>
<dbReference type="InterPro" id="IPR001584">
    <property type="entry name" value="Integrase_cat-core"/>
</dbReference>
<dbReference type="STRING" id="67767.A0A0J7KB34"/>
<dbReference type="SUPFAM" id="SSF56672">
    <property type="entry name" value="DNA/RNA polymerases"/>
    <property type="match status" value="1"/>
</dbReference>
<dbReference type="GO" id="GO:0003676">
    <property type="term" value="F:nucleic acid binding"/>
    <property type="evidence" value="ECO:0007669"/>
    <property type="project" value="InterPro"/>
</dbReference>
<keyword evidence="1" id="KW-0378">Hydrolase</keyword>
<dbReference type="PROSITE" id="PS50994">
    <property type="entry name" value="INTEGRASE"/>
    <property type="match status" value="1"/>
</dbReference>
<dbReference type="InterPro" id="IPR001995">
    <property type="entry name" value="Peptidase_A2_cat"/>
</dbReference>
<evidence type="ECO:0000313" key="5">
    <source>
        <dbReference type="EMBL" id="KMQ87487.1"/>
    </source>
</evidence>
<feature type="compositionally biased region" description="Low complexity" evidence="2">
    <location>
        <begin position="396"/>
        <end position="430"/>
    </location>
</feature>
<dbReference type="InterPro" id="IPR043502">
    <property type="entry name" value="DNA/RNA_pol_sf"/>
</dbReference>
<dbReference type="InterPro" id="IPR041588">
    <property type="entry name" value="Integrase_H2C2"/>
</dbReference>
<dbReference type="Pfam" id="PF18701">
    <property type="entry name" value="DUF5641"/>
    <property type="match status" value="1"/>
</dbReference>
<name>A0A0J7KB34_LASNI</name>
<dbReference type="PANTHER" id="PTHR47331:SF5">
    <property type="entry name" value="RIBONUCLEASE H"/>
    <property type="match status" value="1"/>
</dbReference>
<reference evidence="5 6" key="1">
    <citation type="submission" date="2015-04" db="EMBL/GenBank/DDBJ databases">
        <title>Lasius niger genome sequencing.</title>
        <authorList>
            <person name="Konorov E.A."/>
            <person name="Nikitin M.A."/>
            <person name="Kirill M.V."/>
            <person name="Chang P."/>
        </authorList>
    </citation>
    <scope>NUCLEOTIDE SEQUENCE [LARGE SCALE GENOMIC DNA]</scope>
    <source>
        <tissue evidence="5">Whole</tissue>
    </source>
</reference>